<organism evidence="15 16">
    <name type="scientific">Paraburkholderia acidicola</name>
    <dbReference type="NCBI Taxonomy" id="1912599"/>
    <lineage>
        <taxon>Bacteria</taxon>
        <taxon>Pseudomonadati</taxon>
        <taxon>Pseudomonadota</taxon>
        <taxon>Betaproteobacteria</taxon>
        <taxon>Burkholderiales</taxon>
        <taxon>Burkholderiaceae</taxon>
        <taxon>Paraburkholderia</taxon>
    </lineage>
</organism>
<keyword evidence="4 12" id="KW-1003">Cell membrane</keyword>
<evidence type="ECO:0000256" key="1">
    <source>
        <dbReference type="ARBA" id="ARBA00004141"/>
    </source>
</evidence>
<feature type="domain" description="K+ potassium transporter integral membrane" evidence="13">
    <location>
        <begin position="20"/>
        <end position="464"/>
    </location>
</feature>
<sequence>MSSSANRATTPATKAAPGLVLGAIGVVFGDIGTSPLYTLRECLKAAGGISQTNVFGIVSLILWSIIIVVTLKYVSFVMRADNEGEGGILALTALASGVAPQRLRHLLLTLGVFGAAMFYGDSMITPAISVISAVEGVTLVDPNLTAWIVPISLVILTGLFKIQKRGTGTVGKVFGPVMVVWFLTLAALGILHIVTHVSIVRAASPLYALTFVTHAPGTAFVVLGSVFLALTGGEALYADMGHFGKRPIRAAWLLLVLPSLILNYFGQAALVLEKPAAVAQPFFQSAPGWALIPLVLLATAATIIASQAVISGAFSMTKQAVQLGFLPRIPVVHTSTHEIGQVYVPFINITLYAAVVFLVVFFKSSDNLAAAYGIAVASTMLLTTLLMYFITHNLWHWKPLASIAVVGPLALVDAVFVSSNIGKVLDGGWFPLLAGGLLFTVMTTWYKGRETLVEKMKSDNLPLPGLIRSLCESSHAPPRVNGTAVFPGGVAGMAPTAFLHNLKHNGVMHQTNIFLAGTTDNVPHVPNDRKVVVEDLGHGCYSVVVRHGFMEIPNVPAILELAKTQMPNWQYEPADTSFFLARDTILATGASKAMPLWREKLFAFLGRNAAQAAEYYSLPANRVVELGGQINI</sequence>
<feature type="transmembrane region" description="Helical" evidence="12">
    <location>
        <begin position="342"/>
        <end position="362"/>
    </location>
</feature>
<dbReference type="InterPro" id="IPR053952">
    <property type="entry name" value="K_trans_C"/>
</dbReference>
<evidence type="ECO:0000256" key="4">
    <source>
        <dbReference type="ARBA" id="ARBA00022475"/>
    </source>
</evidence>
<dbReference type="RefSeq" id="WP_096720111.1">
    <property type="nucleotide sequence ID" value="NZ_MTZV01000004.1"/>
</dbReference>
<feature type="transmembrane region" description="Helical" evidence="12">
    <location>
        <begin position="251"/>
        <end position="270"/>
    </location>
</feature>
<feature type="domain" description="K+ potassium transporter C-terminal" evidence="14">
    <location>
        <begin position="481"/>
        <end position="632"/>
    </location>
</feature>
<keyword evidence="3 12" id="KW-0813">Transport</keyword>
<keyword evidence="5 12" id="KW-0633">Potassium transport</keyword>
<evidence type="ECO:0000256" key="11">
    <source>
        <dbReference type="ARBA" id="ARBA00023136"/>
    </source>
</evidence>
<keyword evidence="11 12" id="KW-0472">Membrane</keyword>
<feature type="transmembrane region" description="Helical" evidence="12">
    <location>
        <begin position="174"/>
        <end position="194"/>
    </location>
</feature>
<feature type="transmembrane region" description="Helical" evidence="12">
    <location>
        <begin position="428"/>
        <end position="446"/>
    </location>
</feature>
<evidence type="ECO:0000259" key="13">
    <source>
        <dbReference type="Pfam" id="PF02705"/>
    </source>
</evidence>
<name>A0A2A4EWL6_9BURK</name>
<evidence type="ECO:0000313" key="15">
    <source>
        <dbReference type="EMBL" id="PCE25087.1"/>
    </source>
</evidence>
<dbReference type="GO" id="GO:0015079">
    <property type="term" value="F:potassium ion transmembrane transporter activity"/>
    <property type="evidence" value="ECO:0007669"/>
    <property type="project" value="UniProtKB-UniRule"/>
</dbReference>
<feature type="transmembrane region" description="Helical" evidence="12">
    <location>
        <begin position="106"/>
        <end position="132"/>
    </location>
</feature>
<evidence type="ECO:0000256" key="9">
    <source>
        <dbReference type="ARBA" id="ARBA00022989"/>
    </source>
</evidence>
<dbReference type="EMBL" id="MTZV01000004">
    <property type="protein sequence ID" value="PCE25087.1"/>
    <property type="molecule type" value="Genomic_DNA"/>
</dbReference>
<evidence type="ECO:0000256" key="12">
    <source>
        <dbReference type="HAMAP-Rule" id="MF_01522"/>
    </source>
</evidence>
<comment type="caution">
    <text evidence="15">The sequence shown here is derived from an EMBL/GenBank/DDBJ whole genome shotgun (WGS) entry which is preliminary data.</text>
</comment>
<evidence type="ECO:0000256" key="2">
    <source>
        <dbReference type="ARBA" id="ARBA00007019"/>
    </source>
</evidence>
<feature type="transmembrane region" description="Helical" evidence="12">
    <location>
        <begin position="53"/>
        <end position="74"/>
    </location>
</feature>
<dbReference type="InterPro" id="IPR003855">
    <property type="entry name" value="K+_transporter"/>
</dbReference>
<comment type="function">
    <text evidence="12">Transport of potassium into the cell. Likely operates as a K(+):H(+) symporter.</text>
</comment>
<evidence type="ECO:0000256" key="3">
    <source>
        <dbReference type="ARBA" id="ARBA00022448"/>
    </source>
</evidence>
<evidence type="ECO:0000256" key="8">
    <source>
        <dbReference type="ARBA" id="ARBA00022958"/>
    </source>
</evidence>
<feature type="transmembrane region" description="Helical" evidence="12">
    <location>
        <begin position="206"/>
        <end position="230"/>
    </location>
</feature>
<keyword evidence="10 12" id="KW-0406">Ion transport</keyword>
<dbReference type="Pfam" id="PF22776">
    <property type="entry name" value="K_trans_C"/>
    <property type="match status" value="1"/>
</dbReference>
<evidence type="ECO:0000256" key="10">
    <source>
        <dbReference type="ARBA" id="ARBA00023065"/>
    </source>
</evidence>
<evidence type="ECO:0000256" key="5">
    <source>
        <dbReference type="ARBA" id="ARBA00022538"/>
    </source>
</evidence>
<evidence type="ECO:0000256" key="7">
    <source>
        <dbReference type="ARBA" id="ARBA00022847"/>
    </source>
</evidence>
<reference evidence="15 16" key="1">
    <citation type="submission" date="2017-01" db="EMBL/GenBank/DDBJ databases">
        <title>Whole-Genome Shotgun Sequencing of Two beta-Proteobacterial Species in Search of the Bulgecin Biosynthetic Cluster.</title>
        <authorList>
            <person name="Horsman M.E."/>
            <person name="Marous D.R."/>
            <person name="Li R."/>
            <person name="Oliver R.A."/>
            <person name="Byun B."/>
            <person name="Emrich S.J."/>
            <person name="Boggess B."/>
            <person name="Townsend C.A."/>
            <person name="Mobashery S."/>
        </authorList>
    </citation>
    <scope>NUCLEOTIDE SEQUENCE [LARGE SCALE GENOMIC DNA]</scope>
    <source>
        <strain evidence="15 16">ATCC 31363</strain>
    </source>
</reference>
<dbReference type="HAMAP" id="MF_01522">
    <property type="entry name" value="Kup"/>
    <property type="match status" value="1"/>
</dbReference>
<comment type="caution">
    <text evidence="12">Lacks conserved residue(s) required for the propagation of feature annotation.</text>
</comment>
<feature type="transmembrane region" description="Helical" evidence="12">
    <location>
        <begin position="368"/>
        <end position="388"/>
    </location>
</feature>
<comment type="similarity">
    <text evidence="2 12">Belongs to the HAK/KUP transporter (TC 2.A.72) family.</text>
</comment>
<dbReference type="PANTHER" id="PTHR30540:SF79">
    <property type="entry name" value="LOW AFFINITY POTASSIUM TRANSPORT SYSTEM PROTEIN KUP"/>
    <property type="match status" value="1"/>
</dbReference>
<gene>
    <name evidence="15" type="primary">trkD</name>
    <name evidence="12" type="synonym">kup</name>
    <name evidence="15" type="ORF">BWP39_11215</name>
</gene>
<dbReference type="OrthoDB" id="9805577at2"/>
<comment type="catalytic activity">
    <reaction evidence="12">
        <text>K(+)(in) + H(+)(in) = K(+)(out) + H(+)(out)</text>
        <dbReference type="Rhea" id="RHEA:28490"/>
        <dbReference type="ChEBI" id="CHEBI:15378"/>
        <dbReference type="ChEBI" id="CHEBI:29103"/>
    </reaction>
</comment>
<evidence type="ECO:0000313" key="16">
    <source>
        <dbReference type="Proteomes" id="UP000218022"/>
    </source>
</evidence>
<protein>
    <recommendedName>
        <fullName evidence="12">Probable potassium transport system protein Kup</fullName>
    </recommendedName>
</protein>
<keyword evidence="7 12" id="KW-0769">Symport</keyword>
<dbReference type="InterPro" id="IPR023051">
    <property type="entry name" value="Kup"/>
</dbReference>
<dbReference type="InterPro" id="IPR053951">
    <property type="entry name" value="K_trans_N"/>
</dbReference>
<dbReference type="Proteomes" id="UP000218022">
    <property type="component" value="Unassembled WGS sequence"/>
</dbReference>
<dbReference type="Pfam" id="PF02705">
    <property type="entry name" value="K_trans"/>
    <property type="match status" value="1"/>
</dbReference>
<dbReference type="PANTHER" id="PTHR30540">
    <property type="entry name" value="OSMOTIC STRESS POTASSIUM TRANSPORTER"/>
    <property type="match status" value="1"/>
</dbReference>
<keyword evidence="6 12" id="KW-0812">Transmembrane</keyword>
<dbReference type="AlphaFoldDB" id="A0A2A4EWL6"/>
<proteinExistence type="inferred from homology"/>
<dbReference type="GO" id="GO:0015293">
    <property type="term" value="F:symporter activity"/>
    <property type="evidence" value="ECO:0007669"/>
    <property type="project" value="UniProtKB-UniRule"/>
</dbReference>
<keyword evidence="8 12" id="KW-0630">Potassium</keyword>
<keyword evidence="9 12" id="KW-1133">Transmembrane helix</keyword>
<evidence type="ECO:0000256" key="6">
    <source>
        <dbReference type="ARBA" id="ARBA00022692"/>
    </source>
</evidence>
<feature type="transmembrane region" description="Helical" evidence="12">
    <location>
        <begin position="400"/>
        <end position="422"/>
    </location>
</feature>
<comment type="subcellular location">
    <subcellularLocation>
        <location evidence="12">Cell membrane</location>
        <topology evidence="12">Multi-pass membrane protein</topology>
    </subcellularLocation>
    <subcellularLocation>
        <location evidence="1">Membrane</location>
        <topology evidence="1">Multi-pass membrane protein</topology>
    </subcellularLocation>
</comment>
<feature type="transmembrane region" description="Helical" evidence="12">
    <location>
        <begin position="144"/>
        <end position="162"/>
    </location>
</feature>
<evidence type="ECO:0000259" key="14">
    <source>
        <dbReference type="Pfam" id="PF22776"/>
    </source>
</evidence>
<accession>A0A2A4EWL6</accession>
<dbReference type="GO" id="GO:0005886">
    <property type="term" value="C:plasma membrane"/>
    <property type="evidence" value="ECO:0007669"/>
    <property type="project" value="UniProtKB-SubCell"/>
</dbReference>